<accession>A0ACB8Q7M7</accession>
<reference evidence="1" key="2">
    <citation type="journal article" date="2022" name="New Phytol.">
        <title>Evolutionary transition to the ectomycorrhizal habit in the genomes of a hyperdiverse lineage of mushroom-forming fungi.</title>
        <authorList>
            <person name="Looney B."/>
            <person name="Miyauchi S."/>
            <person name="Morin E."/>
            <person name="Drula E."/>
            <person name="Courty P.E."/>
            <person name="Kohler A."/>
            <person name="Kuo A."/>
            <person name="LaButti K."/>
            <person name="Pangilinan J."/>
            <person name="Lipzen A."/>
            <person name="Riley R."/>
            <person name="Andreopoulos W."/>
            <person name="He G."/>
            <person name="Johnson J."/>
            <person name="Nolan M."/>
            <person name="Tritt A."/>
            <person name="Barry K.W."/>
            <person name="Grigoriev I.V."/>
            <person name="Nagy L.G."/>
            <person name="Hibbett D."/>
            <person name="Henrissat B."/>
            <person name="Matheny P.B."/>
            <person name="Labbe J."/>
            <person name="Martin F.M."/>
        </authorList>
    </citation>
    <scope>NUCLEOTIDE SEQUENCE</scope>
    <source>
        <strain evidence="1">EC-137</strain>
    </source>
</reference>
<protein>
    <submittedName>
        <fullName evidence="1">Uncharacterized protein</fullName>
    </submittedName>
</protein>
<feature type="non-terminal residue" evidence="1">
    <location>
        <position position="1"/>
    </location>
</feature>
<organism evidence="1 2">
    <name type="scientific">Vararia minispora EC-137</name>
    <dbReference type="NCBI Taxonomy" id="1314806"/>
    <lineage>
        <taxon>Eukaryota</taxon>
        <taxon>Fungi</taxon>
        <taxon>Dikarya</taxon>
        <taxon>Basidiomycota</taxon>
        <taxon>Agaricomycotina</taxon>
        <taxon>Agaricomycetes</taxon>
        <taxon>Russulales</taxon>
        <taxon>Lachnocladiaceae</taxon>
        <taxon>Vararia</taxon>
    </lineage>
</organism>
<evidence type="ECO:0000313" key="1">
    <source>
        <dbReference type="EMBL" id="KAI0027717.1"/>
    </source>
</evidence>
<proteinExistence type="predicted"/>
<dbReference type="Proteomes" id="UP000814128">
    <property type="component" value="Unassembled WGS sequence"/>
</dbReference>
<sequence>THFRITLKRSTIGLPERLRGTVASLGLRRRLQTVYYRHTPEMAGKILSVKELVEVQNVPASAVRTQEEQRKERKPPRGFTVVKSML</sequence>
<feature type="non-terminal residue" evidence="1">
    <location>
        <position position="86"/>
    </location>
</feature>
<reference evidence="1" key="1">
    <citation type="submission" date="2021-02" db="EMBL/GenBank/DDBJ databases">
        <authorList>
            <consortium name="DOE Joint Genome Institute"/>
            <person name="Ahrendt S."/>
            <person name="Looney B.P."/>
            <person name="Miyauchi S."/>
            <person name="Morin E."/>
            <person name="Drula E."/>
            <person name="Courty P.E."/>
            <person name="Chicoki N."/>
            <person name="Fauchery L."/>
            <person name="Kohler A."/>
            <person name="Kuo A."/>
            <person name="Labutti K."/>
            <person name="Pangilinan J."/>
            <person name="Lipzen A."/>
            <person name="Riley R."/>
            <person name="Andreopoulos W."/>
            <person name="He G."/>
            <person name="Johnson J."/>
            <person name="Barry K.W."/>
            <person name="Grigoriev I.V."/>
            <person name="Nagy L."/>
            <person name="Hibbett D."/>
            <person name="Henrissat B."/>
            <person name="Matheny P.B."/>
            <person name="Labbe J."/>
            <person name="Martin F."/>
        </authorList>
    </citation>
    <scope>NUCLEOTIDE SEQUENCE</scope>
    <source>
        <strain evidence="1">EC-137</strain>
    </source>
</reference>
<dbReference type="EMBL" id="MU273850">
    <property type="protein sequence ID" value="KAI0027717.1"/>
    <property type="molecule type" value="Genomic_DNA"/>
</dbReference>
<comment type="caution">
    <text evidence="1">The sequence shown here is derived from an EMBL/GenBank/DDBJ whole genome shotgun (WGS) entry which is preliminary data.</text>
</comment>
<name>A0ACB8Q7M7_9AGAM</name>
<evidence type="ECO:0000313" key="2">
    <source>
        <dbReference type="Proteomes" id="UP000814128"/>
    </source>
</evidence>
<gene>
    <name evidence="1" type="ORF">K488DRAFT_6792</name>
</gene>
<keyword evidence="2" id="KW-1185">Reference proteome</keyword>